<protein>
    <submittedName>
        <fullName evidence="4">Cyclin-L1</fullName>
    </submittedName>
</protein>
<feature type="region of interest" description="Disordered" evidence="1">
    <location>
        <begin position="107"/>
        <end position="200"/>
    </location>
</feature>
<evidence type="ECO:0000256" key="1">
    <source>
        <dbReference type="SAM" id="MobiDB-lite"/>
    </source>
</evidence>
<accession>A0A9P1BTY7</accession>
<evidence type="ECO:0000313" key="3">
    <source>
        <dbReference type="EMBL" id="CAL1132786.1"/>
    </source>
</evidence>
<dbReference type="OrthoDB" id="438359at2759"/>
<reference evidence="3" key="2">
    <citation type="submission" date="2024-04" db="EMBL/GenBank/DDBJ databases">
        <authorList>
            <person name="Chen Y."/>
            <person name="Shah S."/>
            <person name="Dougan E. K."/>
            <person name="Thang M."/>
            <person name="Chan C."/>
        </authorList>
    </citation>
    <scope>NUCLEOTIDE SEQUENCE [LARGE SCALE GENOMIC DNA]</scope>
</reference>
<reference evidence="2" key="1">
    <citation type="submission" date="2022-10" db="EMBL/GenBank/DDBJ databases">
        <authorList>
            <person name="Chen Y."/>
            <person name="Dougan E. K."/>
            <person name="Chan C."/>
            <person name="Rhodes N."/>
            <person name="Thang M."/>
        </authorList>
    </citation>
    <scope>NUCLEOTIDE SEQUENCE</scope>
</reference>
<dbReference type="AlphaFoldDB" id="A0A9P1BTY7"/>
<name>A0A9P1BTY7_9DINO</name>
<dbReference type="EMBL" id="CAMXCT010000482">
    <property type="protein sequence ID" value="CAI3979411.1"/>
    <property type="molecule type" value="Genomic_DNA"/>
</dbReference>
<feature type="compositionally biased region" description="Basic and acidic residues" evidence="1">
    <location>
        <begin position="171"/>
        <end position="187"/>
    </location>
</feature>
<evidence type="ECO:0000313" key="2">
    <source>
        <dbReference type="EMBL" id="CAI3979411.1"/>
    </source>
</evidence>
<gene>
    <name evidence="2" type="ORF">C1SCF055_LOCUS7362</name>
</gene>
<keyword evidence="5" id="KW-1185">Reference proteome</keyword>
<dbReference type="EMBL" id="CAMXCT020000482">
    <property type="protein sequence ID" value="CAL1132786.1"/>
    <property type="molecule type" value="Genomic_DNA"/>
</dbReference>
<dbReference type="Proteomes" id="UP001152797">
    <property type="component" value="Unassembled WGS sequence"/>
</dbReference>
<evidence type="ECO:0000313" key="5">
    <source>
        <dbReference type="Proteomes" id="UP001152797"/>
    </source>
</evidence>
<organism evidence="2">
    <name type="scientific">Cladocopium goreaui</name>
    <dbReference type="NCBI Taxonomy" id="2562237"/>
    <lineage>
        <taxon>Eukaryota</taxon>
        <taxon>Sar</taxon>
        <taxon>Alveolata</taxon>
        <taxon>Dinophyceae</taxon>
        <taxon>Suessiales</taxon>
        <taxon>Symbiodiniaceae</taxon>
        <taxon>Cladocopium</taxon>
    </lineage>
</organism>
<evidence type="ECO:0000313" key="4">
    <source>
        <dbReference type="EMBL" id="CAL4766723.1"/>
    </source>
</evidence>
<dbReference type="EMBL" id="CAMXCT030000482">
    <property type="protein sequence ID" value="CAL4766723.1"/>
    <property type="molecule type" value="Genomic_DNA"/>
</dbReference>
<sequence>MEADRGGLAARVPEWLAQWMACPMPQEDDGKRLRVAKCSDPAVAALLCGSYKYAGFQNHGKVVYLKEVSEESPEAFYLYFWSDDVPDFQGWWFGPAVGGDKVVAFHPDAESSDAPPQSGWRVPFHGEVDPNFEVTGQQETAEKDAPATAVPLEEVPDEAEKAVTAEEVPDEAEKAVTAEVKQSHQETQETNAQVDGRTTVEAGASAETVTGVTNDEEGLAELTLQPAALAGLPARSPRPRSTRSFLRGRMLKAMKRVPKELIQQEGQALLAGNSGSALLDALRGLLQRYTATELFRCTASSAEGPASAATAGTVGMDDLDELLLRSEVTLPLEALVSIWHAALHEVGCVDVSKEAAPGLRLGYMQFTRAFSKGSAEEVGGGSSVAAPPVANFSFKAKGRHYRQDRHRRLPPLFSSLSASSALSEKWDPLRERSPGFLRTLTHLVSDLDEGSVRLGAQRIAGVFKERHRRRRRNLAADSPKARMADDFDLAEIIREWHGIKSSLGPRCVVVEYPLTQDWQNDVQVEEVLQTRRVHQLIDGVPSCSFQEFTDLVVVAVCEDGPAQRRGIKDGDRLVSIGVRSESWNEMGGCWHEPPQRLQTLAFEVNDASPSRPPTRGGLLAQLLMAAGGPGAGKEDFSTFVALLRGVGVMDTRVERMAWEAVQSFQCRMRQRCTRQEVLLALEISGAAPSEDAAECLVDALLETEAEQGPMRRIRKPQWTQAPSPSGAASLGALPDHMRSGCPICEVCGGRGHSKSAPHLVSKRSETWCQRPLPKFWGGVCGGEGHEPWQCPGLHQDPLGVPRCWKCLGRLPSLSHEGEHPEVNPFLAQHLPCEICSGLGHTWRCCPHMDGVDTVDIRQFECLRGAFNAESLYRRLSGKRLYLIYIAIYASSSAVSEDKGRMPKGRMCLENV</sequence>
<comment type="caution">
    <text evidence="2">The sequence shown here is derived from an EMBL/GenBank/DDBJ whole genome shotgun (WGS) entry which is preliminary data.</text>
</comment>
<proteinExistence type="predicted"/>